<feature type="domain" description="C2H2-type" evidence="12">
    <location>
        <begin position="236"/>
        <end position="259"/>
    </location>
</feature>
<feature type="domain" description="C2H2-type" evidence="12">
    <location>
        <begin position="931"/>
        <end position="959"/>
    </location>
</feature>
<dbReference type="FunFam" id="3.30.160.60:FF:000621">
    <property type="entry name" value="FLT3-interacting zinc finger 1"/>
    <property type="match status" value="1"/>
</dbReference>
<evidence type="ECO:0000256" key="1">
    <source>
        <dbReference type="ARBA" id="ARBA00004123"/>
    </source>
</evidence>
<evidence type="ECO:0000256" key="5">
    <source>
        <dbReference type="ARBA" id="ARBA00022833"/>
    </source>
</evidence>
<dbReference type="FunFam" id="3.30.160.60:FF:000325">
    <property type="entry name" value="ZFP90 zinc finger protein"/>
    <property type="match status" value="1"/>
</dbReference>
<dbReference type="EMBL" id="JRES01000091">
    <property type="protein sequence ID" value="KNC34187.1"/>
    <property type="molecule type" value="Genomic_DNA"/>
</dbReference>
<feature type="binding site" evidence="11">
    <location>
        <position position="56"/>
    </location>
    <ligand>
        <name>Zn(2+)</name>
        <dbReference type="ChEBI" id="CHEBI:29105"/>
    </ligand>
</feature>
<feature type="binding site" evidence="11">
    <location>
        <position position="588"/>
    </location>
    <ligand>
        <name>Zn(2+)</name>
        <dbReference type="ChEBI" id="CHEBI:29105"/>
    </ligand>
</feature>
<keyword evidence="4 10" id="KW-0863">Zinc-finger</keyword>
<dbReference type="GO" id="GO:0003677">
    <property type="term" value="F:DNA binding"/>
    <property type="evidence" value="ECO:0007669"/>
    <property type="project" value="UniProtKB-KW"/>
</dbReference>
<dbReference type="FunFam" id="3.30.160.60:FF:002343">
    <property type="entry name" value="Zinc finger protein 33A"/>
    <property type="match status" value="1"/>
</dbReference>
<feature type="domain" description="C2H2-type" evidence="12">
    <location>
        <begin position="991"/>
        <end position="1018"/>
    </location>
</feature>
<keyword evidence="7" id="KW-0238">DNA-binding</keyword>
<dbReference type="GO" id="GO:0002009">
    <property type="term" value="P:morphogenesis of an epithelium"/>
    <property type="evidence" value="ECO:0007669"/>
    <property type="project" value="UniProtKB-ARBA"/>
</dbReference>
<dbReference type="SMART" id="SM00355">
    <property type="entry name" value="ZnF_C2H2"/>
    <property type="match status" value="18"/>
</dbReference>
<evidence type="ECO:0000256" key="3">
    <source>
        <dbReference type="ARBA" id="ARBA00022737"/>
    </source>
</evidence>
<dbReference type="GO" id="GO:0048598">
    <property type="term" value="P:embryonic morphogenesis"/>
    <property type="evidence" value="ECO:0007669"/>
    <property type="project" value="UniProtKB-ARBA"/>
</dbReference>
<feature type="binding site" evidence="11">
    <location>
        <position position="546"/>
    </location>
    <ligand>
        <name>Zn(2+)</name>
        <dbReference type="ChEBI" id="CHEBI:29105"/>
    </ligand>
</feature>
<dbReference type="FunFam" id="3.30.160.60:FF:001119">
    <property type="entry name" value="zinc finger protein 408"/>
    <property type="match status" value="1"/>
</dbReference>
<gene>
    <name evidence="14" type="ORF">FF38_10125</name>
</gene>
<feature type="domain" description="C2H2-type" evidence="12">
    <location>
        <begin position="1047"/>
        <end position="1074"/>
    </location>
</feature>
<feature type="binding site" evidence="11">
    <location>
        <position position="591"/>
    </location>
    <ligand>
        <name>Zn(2+)</name>
        <dbReference type="ChEBI" id="CHEBI:29105"/>
    </ligand>
</feature>
<keyword evidence="15" id="KW-1185">Reference proteome</keyword>
<feature type="domain" description="C2H2-type" evidence="12">
    <location>
        <begin position="431"/>
        <end position="458"/>
    </location>
</feature>
<dbReference type="PROSITE" id="PS50157">
    <property type="entry name" value="ZINC_FINGER_C2H2_2"/>
    <property type="match status" value="14"/>
</dbReference>
<feature type="domain" description="C2H2-type" evidence="12">
    <location>
        <begin position="375"/>
        <end position="402"/>
    </location>
</feature>
<dbReference type="SUPFAM" id="SSF57716">
    <property type="entry name" value="Glucocorticoid receptor-like (DNA-binding domain)"/>
    <property type="match status" value="2"/>
</dbReference>
<feature type="domain" description="C2H2-type" evidence="12">
    <location>
        <begin position="1075"/>
        <end position="1102"/>
    </location>
</feature>
<dbReference type="SUPFAM" id="SSF57667">
    <property type="entry name" value="beta-beta-alpha zinc fingers"/>
    <property type="match status" value="8"/>
</dbReference>
<dbReference type="GO" id="GO:0006355">
    <property type="term" value="P:regulation of DNA-templated transcription"/>
    <property type="evidence" value="ECO:0007669"/>
    <property type="project" value="UniProtKB-ARBA"/>
</dbReference>
<protein>
    <submittedName>
        <fullName evidence="14">Uncharacterized protein</fullName>
    </submittedName>
</protein>
<evidence type="ECO:0000313" key="14">
    <source>
        <dbReference type="EMBL" id="KNC34187.1"/>
    </source>
</evidence>
<evidence type="ECO:0000313" key="15">
    <source>
        <dbReference type="Proteomes" id="UP000037069"/>
    </source>
</evidence>
<keyword evidence="2 11" id="KW-0479">Metal-binding</keyword>
<feature type="domain" description="ZAD" evidence="13">
    <location>
        <begin position="7"/>
        <end position="83"/>
    </location>
</feature>
<feature type="domain" description="C2H2-type" evidence="12">
    <location>
        <begin position="347"/>
        <end position="374"/>
    </location>
</feature>
<dbReference type="FunFam" id="3.30.160.60:FF:000624">
    <property type="entry name" value="zinc finger protein 697"/>
    <property type="match status" value="1"/>
</dbReference>
<evidence type="ECO:0000256" key="4">
    <source>
        <dbReference type="ARBA" id="ARBA00022771"/>
    </source>
</evidence>
<dbReference type="InterPro" id="IPR036236">
    <property type="entry name" value="Znf_C2H2_sf"/>
</dbReference>
<feature type="binding site" evidence="11">
    <location>
        <position position="549"/>
    </location>
    <ligand>
        <name>Zn(2+)</name>
        <dbReference type="ChEBI" id="CHEBI:29105"/>
    </ligand>
</feature>
<accession>A0A0L0CPS4</accession>
<evidence type="ECO:0000259" key="12">
    <source>
        <dbReference type="PROSITE" id="PS50157"/>
    </source>
</evidence>
<feature type="domain" description="C2H2-type" evidence="12">
    <location>
        <begin position="1103"/>
        <end position="1131"/>
    </location>
</feature>
<dbReference type="OMA" id="SITENAC"/>
<dbReference type="OrthoDB" id="1095242at2759"/>
<feature type="domain" description="C2H2-type" evidence="12">
    <location>
        <begin position="403"/>
        <end position="430"/>
    </location>
</feature>
<dbReference type="GO" id="GO:0008270">
    <property type="term" value="F:zinc ion binding"/>
    <property type="evidence" value="ECO:0007669"/>
    <property type="project" value="UniProtKB-UniRule"/>
</dbReference>
<keyword evidence="8" id="KW-0804">Transcription</keyword>
<dbReference type="Gene3D" id="3.40.1800.20">
    <property type="match status" value="2"/>
</dbReference>
<dbReference type="AlphaFoldDB" id="A0A0L0CPS4"/>
<evidence type="ECO:0000256" key="7">
    <source>
        <dbReference type="ARBA" id="ARBA00023125"/>
    </source>
</evidence>
<keyword evidence="5 11" id="KW-0862">Zinc</keyword>
<evidence type="ECO:0000256" key="9">
    <source>
        <dbReference type="ARBA" id="ARBA00023242"/>
    </source>
</evidence>
<sequence>MLNITELTCRVCLEEQNVLINIYDELEELHTNLSKLLETCADLQIIESDIFPKYLCEDCTRELLITSKFREKCNKSKEILYELLENSRIIEIEETSTNSNDIIEYCADDLNDLIEEDLIIEEESVDKEAAEIETIQDAEINEQQESTLSLLRKNVTEKKNGIEINQQQETNIEDTLTLDNNSESLPVIEEETDTGDVIPIIVSWNDTAVAEAQEAESMLTSSTKVFNEKLKRSHMYKCDICGAIFKQAINLQKHLQKSHDPIHCFTCSKCEHWFSLETEFNKHVENCNYLDINNDVIAENNNQKTAKTPATVYEQDPNRKCVYCERDFPTPFALRMHLRTHTGERPFQCKYCTKSFKTQSQLNVHHKRHTGQADFICTICNKTFYEQSNLTVHMRSHTGERPHVCTVCNKTFTRVFLLQFHMRTHTGEKPYKCTYCDKSFRQHTDLRSHLTIHTGQKQHICILCGKSYIKRSHLVQHMRKHQLHTAADGVETVEAAFYENEPSTEELNTATDNLQNYVQNPEILYNFDEIIESEDISSQMEESNLCRLCASLRKMDFLVSITAEICEKLQKCCQLNINKQDALPKTICQECLGNLNKSHKFFIKVTEAQETLQALYPNNSIPEESNKDLESTQPTLLKTLSAHKENPIKRKHDKVIIINENDKQELEKPEIPLKQIKLEKLLAVKTNKEPKCKNSPENFLQEVYNMLDMTKEETIMENSYEILETIEENAEDLTEDSSDKYLNYEETSEQQEPLIEEHHVLEDSNVSKNPIEVLEDKQTDVIILPDKEINIQFEYVDNYEEDEEEDDQLLSNVDRDQSKGSGREIMQINSWKSYNYLCYLCDNNFNNFLDLYTHLADQHQQTEIDKLNYKCFDCQKVIPHYNYFLNHIRSKHHPSLKLKCEICDLSYQNYEELSYHRSVNCPNANKYAHIVPCNKCFKSFQSLYGLQNHYKVQHTHIKPKSKYQCTECDKEFQYKSCLKVHEQVHNRNKKFACSYCDRTFNNKSSLEFHLYSHVDEKTYKCNICKKSFKTYQSLDQHLALHREEKPFKCEFCDKDFRTKIQKIAHERTHTGEMPFPCGQCDKRFRFLSALNAHIKIHTGVKPYSCEYCDKTFVDSSNRNKHVRRKHANGEKQTF</sequence>
<dbReference type="InterPro" id="IPR050331">
    <property type="entry name" value="Zinc_finger"/>
</dbReference>
<feature type="binding site" evidence="11">
    <location>
        <position position="59"/>
    </location>
    <ligand>
        <name>Zn(2+)</name>
        <dbReference type="ChEBI" id="CHEBI:29105"/>
    </ligand>
</feature>
<comment type="subcellular location">
    <subcellularLocation>
        <location evidence="1">Nucleus</location>
    </subcellularLocation>
</comment>
<comment type="caution">
    <text evidence="14">The sequence shown here is derived from an EMBL/GenBank/DDBJ whole genome shotgun (WGS) entry which is preliminary data.</text>
</comment>
<evidence type="ECO:0000256" key="11">
    <source>
        <dbReference type="PROSITE-ProRule" id="PRU01263"/>
    </source>
</evidence>
<evidence type="ECO:0000256" key="8">
    <source>
        <dbReference type="ARBA" id="ARBA00023163"/>
    </source>
</evidence>
<dbReference type="FunFam" id="3.30.160.60:FF:000145">
    <property type="entry name" value="Zinc finger protein 574"/>
    <property type="match status" value="1"/>
</dbReference>
<dbReference type="Pfam" id="PF07776">
    <property type="entry name" value="zf-AD"/>
    <property type="match status" value="2"/>
</dbReference>
<evidence type="ECO:0000256" key="2">
    <source>
        <dbReference type="ARBA" id="ARBA00022723"/>
    </source>
</evidence>
<dbReference type="Proteomes" id="UP000037069">
    <property type="component" value="Unassembled WGS sequence"/>
</dbReference>
<dbReference type="Pfam" id="PF00096">
    <property type="entry name" value="zf-C2H2"/>
    <property type="match status" value="8"/>
</dbReference>
<keyword evidence="9" id="KW-0539">Nucleus</keyword>
<dbReference type="PANTHER" id="PTHR16515:SF49">
    <property type="entry name" value="GASTRULA ZINC FINGER PROTEIN XLCGF49.1-LIKE-RELATED"/>
    <property type="match status" value="1"/>
</dbReference>
<reference evidence="14 15" key="1">
    <citation type="journal article" date="2015" name="Nat. Commun.">
        <title>Lucilia cuprina genome unlocks parasitic fly biology to underpin future interventions.</title>
        <authorList>
            <person name="Anstead C.A."/>
            <person name="Korhonen P.K."/>
            <person name="Young N.D."/>
            <person name="Hall R.S."/>
            <person name="Jex A.R."/>
            <person name="Murali S.C."/>
            <person name="Hughes D.S."/>
            <person name="Lee S.F."/>
            <person name="Perry T."/>
            <person name="Stroehlein A.J."/>
            <person name="Ansell B.R."/>
            <person name="Breugelmans B."/>
            <person name="Hofmann A."/>
            <person name="Qu J."/>
            <person name="Dugan S."/>
            <person name="Lee S.L."/>
            <person name="Chao H."/>
            <person name="Dinh H."/>
            <person name="Han Y."/>
            <person name="Doddapaneni H.V."/>
            <person name="Worley K.C."/>
            <person name="Muzny D.M."/>
            <person name="Ioannidis P."/>
            <person name="Waterhouse R.M."/>
            <person name="Zdobnov E.M."/>
            <person name="James P.J."/>
            <person name="Bagnall N.H."/>
            <person name="Kotze A.C."/>
            <person name="Gibbs R.A."/>
            <person name="Richards S."/>
            <person name="Batterham P."/>
            <person name="Gasser R.B."/>
        </authorList>
    </citation>
    <scope>NUCLEOTIDE SEQUENCE [LARGE SCALE GENOMIC DNA]</scope>
    <source>
        <strain evidence="14 15">LS</strain>
        <tissue evidence="14">Full body</tissue>
    </source>
</reference>
<dbReference type="PROSITE" id="PS00028">
    <property type="entry name" value="ZINC_FINGER_C2H2_1"/>
    <property type="match status" value="16"/>
</dbReference>
<dbReference type="FunFam" id="3.30.160.60:FF:000534">
    <property type="entry name" value="zinc finger protein 674"/>
    <property type="match status" value="1"/>
</dbReference>
<evidence type="ECO:0000259" key="13">
    <source>
        <dbReference type="PROSITE" id="PS51915"/>
    </source>
</evidence>
<feature type="domain" description="C2H2-type" evidence="12">
    <location>
        <begin position="1019"/>
        <end position="1046"/>
    </location>
</feature>
<organism evidence="14 15">
    <name type="scientific">Lucilia cuprina</name>
    <name type="common">Green bottle fly</name>
    <name type="synonym">Australian sheep blowfly</name>
    <dbReference type="NCBI Taxonomy" id="7375"/>
    <lineage>
        <taxon>Eukaryota</taxon>
        <taxon>Metazoa</taxon>
        <taxon>Ecdysozoa</taxon>
        <taxon>Arthropoda</taxon>
        <taxon>Hexapoda</taxon>
        <taxon>Insecta</taxon>
        <taxon>Pterygota</taxon>
        <taxon>Neoptera</taxon>
        <taxon>Endopterygota</taxon>
        <taxon>Diptera</taxon>
        <taxon>Brachycera</taxon>
        <taxon>Muscomorpha</taxon>
        <taxon>Oestroidea</taxon>
        <taxon>Calliphoridae</taxon>
        <taxon>Luciliinae</taxon>
        <taxon>Lucilia</taxon>
    </lineage>
</organism>
<dbReference type="InterPro" id="IPR012934">
    <property type="entry name" value="Znf_AD"/>
</dbReference>
<proteinExistence type="predicted"/>
<keyword evidence="6" id="KW-0805">Transcription regulation</keyword>
<feature type="domain" description="ZAD" evidence="13">
    <location>
        <begin position="544"/>
        <end position="615"/>
    </location>
</feature>
<evidence type="ECO:0000256" key="10">
    <source>
        <dbReference type="PROSITE-ProRule" id="PRU00042"/>
    </source>
</evidence>
<keyword evidence="3" id="KW-0677">Repeat</keyword>
<dbReference type="PROSITE" id="PS51915">
    <property type="entry name" value="ZAD"/>
    <property type="match status" value="2"/>
</dbReference>
<dbReference type="Pfam" id="PF13912">
    <property type="entry name" value="zf-C2H2_6"/>
    <property type="match status" value="1"/>
</dbReference>
<feature type="domain" description="C2H2-type" evidence="12">
    <location>
        <begin position="963"/>
        <end position="990"/>
    </location>
</feature>
<dbReference type="Gene3D" id="3.30.160.60">
    <property type="entry name" value="Classic Zinc Finger"/>
    <property type="match status" value="14"/>
</dbReference>
<feature type="binding site" evidence="11">
    <location>
        <position position="9"/>
    </location>
    <ligand>
        <name>Zn(2+)</name>
        <dbReference type="ChEBI" id="CHEBI:29105"/>
    </ligand>
</feature>
<evidence type="ECO:0000256" key="6">
    <source>
        <dbReference type="ARBA" id="ARBA00023015"/>
    </source>
</evidence>
<dbReference type="InterPro" id="IPR013087">
    <property type="entry name" value="Znf_C2H2_type"/>
</dbReference>
<dbReference type="SMART" id="SM00868">
    <property type="entry name" value="zf-AD"/>
    <property type="match status" value="2"/>
</dbReference>
<feature type="binding site" evidence="11">
    <location>
        <position position="12"/>
    </location>
    <ligand>
        <name>Zn(2+)</name>
        <dbReference type="ChEBI" id="CHEBI:29105"/>
    </ligand>
</feature>
<feature type="domain" description="C2H2-type" evidence="12">
    <location>
        <begin position="319"/>
        <end position="346"/>
    </location>
</feature>
<feature type="domain" description="C2H2-type" evidence="12">
    <location>
        <begin position="459"/>
        <end position="489"/>
    </location>
</feature>
<dbReference type="PANTHER" id="PTHR16515">
    <property type="entry name" value="PR DOMAIN ZINC FINGER PROTEIN"/>
    <property type="match status" value="1"/>
</dbReference>
<dbReference type="FunFam" id="3.30.160.60:FF:000100">
    <property type="entry name" value="Zinc finger 45-like"/>
    <property type="match status" value="1"/>
</dbReference>
<dbReference type="GO" id="GO:0005634">
    <property type="term" value="C:nucleus"/>
    <property type="evidence" value="ECO:0007669"/>
    <property type="project" value="UniProtKB-SubCell"/>
</dbReference>
<name>A0A0L0CPS4_LUCCU</name>